<dbReference type="SUPFAM" id="SSF47336">
    <property type="entry name" value="ACP-like"/>
    <property type="match status" value="1"/>
</dbReference>
<gene>
    <name evidence="2" type="ORF">AB1300_09620</name>
</gene>
<sequence>MTEQVRLSMLEEILDLEDGTLTSDKVLDELEEWDSIALISFIAMMDEEFNKSIKGSEIKEFKTVADALKVMVK</sequence>
<dbReference type="InterPro" id="IPR036736">
    <property type="entry name" value="ACP-like_sf"/>
</dbReference>
<name>A0ABV3VWX1_9BACI</name>
<dbReference type="InterPro" id="IPR009081">
    <property type="entry name" value="PP-bd_ACP"/>
</dbReference>
<dbReference type="RefSeq" id="WP_368636279.1">
    <property type="nucleotide sequence ID" value="NZ_JBFRHK010000004.1"/>
</dbReference>
<protein>
    <submittedName>
        <fullName evidence="2">Phosphopantetheine-binding protein</fullName>
    </submittedName>
</protein>
<evidence type="ECO:0000313" key="3">
    <source>
        <dbReference type="Proteomes" id="UP001558534"/>
    </source>
</evidence>
<evidence type="ECO:0000313" key="2">
    <source>
        <dbReference type="EMBL" id="MEX3745394.1"/>
    </source>
</evidence>
<reference evidence="2 3" key="1">
    <citation type="submission" date="2024-07" db="EMBL/GenBank/DDBJ databases">
        <title>Characterization of a bacterium isolated from hydrolysated instant sea cucumber by whole-genome sequencing and metabolomics.</title>
        <authorList>
            <person name="Luo X."/>
            <person name="Zhang Z."/>
            <person name="Zheng Z."/>
            <person name="Zhang W."/>
            <person name="Ming T."/>
            <person name="Jiao L."/>
            <person name="Su X."/>
            <person name="Kong F."/>
            <person name="Xu J."/>
        </authorList>
    </citation>
    <scope>NUCLEOTIDE SEQUENCE [LARGE SCALE GENOMIC DNA]</scope>
    <source>
        <strain evidence="2 3">XL-2024</strain>
    </source>
</reference>
<proteinExistence type="predicted"/>
<dbReference type="EMBL" id="JBFRHK010000004">
    <property type="protein sequence ID" value="MEX3745394.1"/>
    <property type="molecule type" value="Genomic_DNA"/>
</dbReference>
<dbReference type="Proteomes" id="UP001558534">
    <property type="component" value="Unassembled WGS sequence"/>
</dbReference>
<evidence type="ECO:0000259" key="1">
    <source>
        <dbReference type="Pfam" id="PF00550"/>
    </source>
</evidence>
<accession>A0ABV3VWX1</accession>
<feature type="domain" description="Carrier" evidence="1">
    <location>
        <begin position="8"/>
        <end position="66"/>
    </location>
</feature>
<dbReference type="Gene3D" id="1.10.1200.10">
    <property type="entry name" value="ACP-like"/>
    <property type="match status" value="1"/>
</dbReference>
<comment type="caution">
    <text evidence="2">The sequence shown here is derived from an EMBL/GenBank/DDBJ whole genome shotgun (WGS) entry which is preliminary data.</text>
</comment>
<dbReference type="Pfam" id="PF00550">
    <property type="entry name" value="PP-binding"/>
    <property type="match status" value="1"/>
</dbReference>
<organism evidence="2 3">
    <name type="scientific">Lysinibacillus xylanilyticus</name>
    <dbReference type="NCBI Taxonomy" id="582475"/>
    <lineage>
        <taxon>Bacteria</taxon>
        <taxon>Bacillati</taxon>
        <taxon>Bacillota</taxon>
        <taxon>Bacilli</taxon>
        <taxon>Bacillales</taxon>
        <taxon>Bacillaceae</taxon>
        <taxon>Lysinibacillus</taxon>
    </lineage>
</organism>
<keyword evidence="3" id="KW-1185">Reference proteome</keyword>